<accession>A0A8B6D3V7</accession>
<feature type="compositionally biased region" description="Acidic residues" evidence="1">
    <location>
        <begin position="1195"/>
        <end position="1206"/>
    </location>
</feature>
<feature type="compositionally biased region" description="Basic and acidic residues" evidence="1">
    <location>
        <begin position="919"/>
        <end position="929"/>
    </location>
</feature>
<reference evidence="2" key="1">
    <citation type="submission" date="2018-11" db="EMBL/GenBank/DDBJ databases">
        <authorList>
            <person name="Alioto T."/>
            <person name="Alioto T."/>
        </authorList>
    </citation>
    <scope>NUCLEOTIDE SEQUENCE</scope>
</reference>
<feature type="region of interest" description="Disordered" evidence="1">
    <location>
        <begin position="135"/>
        <end position="164"/>
    </location>
</feature>
<dbReference type="EMBL" id="UYJE01002750">
    <property type="protein sequence ID" value="VDI13356.1"/>
    <property type="molecule type" value="Genomic_DNA"/>
</dbReference>
<sequence>MRKTVLRNRGKCFSKKELQKAIEVCFRQEDSASNLGDNGPWYRVASNMGYSTKRSAIYALKKWCERHSLNFQKRSDKVEEVTHTQSEENAESQKEQGLCNTMGRKDKSKIISTDLAPHKEDATTIIETEKDMENCSTANESTGTSLVDNTSNRSDNEEVKDIPSPLHITDSKHQGGAYEVNNTEKEEQNILVEGNNGKVEVKKYTSNEKIKKDTNELVAENKNEVLITDHEEESHLRKHKDQTENGKCNAQQTVQLTDEKYIIDEGGTNISLSSSTIETTLGQPFPDQYFTAEIPTNASFYLTVSQWEEIQKDRKGRCLKSGCWEHIVAAGIGKTNPYCVYMFKWHRVSIARKRKLNNSPLFRGMCICKFEDCKNQCEFSMDESLCINLTFSSFVKHDCHQNHARPIKGTQRETVKEMFKYGQKPYKHYLTKFQETPNDVKIAGNFSNFGNKLGTFQKISSETKYPNKMDQAEFESLLLVAEKMKEDSVAKILPGFIRHIAILPPYLMYWTEAGVRIWHDMAKEGVGYFDATGTVVSPRGDGYKFYYYELACHNPIPGESIIPVSSMVSTLHSTPLIRFWLAEFRRSEKKIFGHPNASVPHQLTSDRSMALIQAGLSEFNNENLNGFRSRAWRILSGNGFNGDFEGMFPHACLAHVMSSFKKVTLEHYKSNFDFGMYCFSVVLNSADLTEASTMLTAVYHVLLSKVLDKKTLFHLEQIQLAVAKLPKDIISLHDSEDLEVYQENHIQLLFTETLNPNQYTEEDFQNRSTNNDFSTWSDKILKDVNVEIKKAFFVEVTGNNLQSKTLADKLHKLYIPTIALWSNMLLGDLSRHGKTNPYIVAKKKWMVQRTNSRIEKRFQVLKEIALDGTTVSRLDELSAKLKDHITAVQDVAVLKIAKKGRKVTTSMRIGPSKQTIQENWDKKPPKDQVHQTLGKYQKPPKDPQVHKAFGKYQNPPLENKRKRQQKNAAQKITLRDKSEQEHQIKPGNTSEDFSYHGKGTARLKSFIRSGDRDIALEDKELNFLKSRLRGLQNLGNTCWFNACLVTLATTDIMQLALDKFCGDFNFCPRMTDVLRLMEKMQRYDADIFDYDIETCVIACKQNYGMVPLQQNDAEEYFGAVLHDLNDALGGDHMIKIDVYVINAIDDVSLSKYLPIYGDRIALYNFCKIGKTSKKKNPGLFEKLKTRMQLQTTTEENCEDDRDDDSEDTKSSNALKRQRRIQIGWIHRTGRSSFSQVLTRDGGGPRKVIVDKGAVKNDIMEFAKAKFFPKGVSAKGPTENFIFDIWDFARNKMPDSVTVGETYQLTGLSSLRYYLYTEEKKEKKHENSKGKKLKLCNDNSLTKRIQHHDDSDNVLSDGLPEMKYTRRNYIEEKKVTTSSPKEFVESEPPMMDILRMAAIESNIIDEYQNDDTDNDIQFSPFDGSSFTDLNETIPELFHDAIQPRLVNLVDAEQAALTSELPMKMVNDYHCKLVKVYRGQVLQSLLDFFQKDENDPNNFILSIEMILPNGKTEAAEDNGGVLRDCLSEFWKDFYQQCTTGTSNKLPFLRHDFEEKRWKAVAKIIVIGWEQEGYFPIQISKAFMEQCIYGKTTISLIDAFLCTVSPTDKEVLNRALTEFDSVDTDDLLDILENFDCKSLPNSQNILEIISQLAHKAIIQEPNFVIDSWNSIFSMRLSKNLSKEHFDTTYQKLVPTPKKVINIIRYPTDMDVLQSTVSKHLQRFIKDLDNNSLSDFLRFVTGSDLMIKDCISVRFVDLQGIARRPIAHTCGCVLELPKVYANYPDFKTEFLSVLQSSVWVMDII</sequence>
<dbReference type="InterPro" id="IPR035983">
    <property type="entry name" value="Hect_E3_ubiquitin_ligase"/>
</dbReference>
<name>A0A8B6D3V7_MYTGA</name>
<evidence type="ECO:0000313" key="2">
    <source>
        <dbReference type="EMBL" id="VDI13356.1"/>
    </source>
</evidence>
<feature type="region of interest" description="Disordered" evidence="1">
    <location>
        <begin position="1191"/>
        <end position="1214"/>
    </location>
</feature>
<keyword evidence="3" id="KW-1185">Reference proteome</keyword>
<dbReference type="OrthoDB" id="10055649at2759"/>
<evidence type="ECO:0000256" key="1">
    <source>
        <dbReference type="SAM" id="MobiDB-lite"/>
    </source>
</evidence>
<evidence type="ECO:0000313" key="3">
    <source>
        <dbReference type="Proteomes" id="UP000596742"/>
    </source>
</evidence>
<dbReference type="SUPFAM" id="SSF54001">
    <property type="entry name" value="Cysteine proteinases"/>
    <property type="match status" value="1"/>
</dbReference>
<dbReference type="SUPFAM" id="SSF56204">
    <property type="entry name" value="Hect, E3 ligase catalytic domain"/>
    <property type="match status" value="1"/>
</dbReference>
<feature type="region of interest" description="Disordered" evidence="1">
    <location>
        <begin position="914"/>
        <end position="996"/>
    </location>
</feature>
<dbReference type="GO" id="GO:0004842">
    <property type="term" value="F:ubiquitin-protein transferase activity"/>
    <property type="evidence" value="ECO:0007669"/>
    <property type="project" value="InterPro"/>
</dbReference>
<dbReference type="Gene3D" id="3.90.70.10">
    <property type="entry name" value="Cysteine proteinases"/>
    <property type="match status" value="1"/>
</dbReference>
<dbReference type="InterPro" id="IPR038765">
    <property type="entry name" value="Papain-like_cys_pep_sf"/>
</dbReference>
<organism evidence="2 3">
    <name type="scientific">Mytilus galloprovincialis</name>
    <name type="common">Mediterranean mussel</name>
    <dbReference type="NCBI Taxonomy" id="29158"/>
    <lineage>
        <taxon>Eukaryota</taxon>
        <taxon>Metazoa</taxon>
        <taxon>Spiralia</taxon>
        <taxon>Lophotrochozoa</taxon>
        <taxon>Mollusca</taxon>
        <taxon>Bivalvia</taxon>
        <taxon>Autobranchia</taxon>
        <taxon>Pteriomorphia</taxon>
        <taxon>Mytilida</taxon>
        <taxon>Mytiloidea</taxon>
        <taxon>Mytilidae</taxon>
        <taxon>Mytilinae</taxon>
        <taxon>Mytilus</taxon>
    </lineage>
</organism>
<dbReference type="Proteomes" id="UP000596742">
    <property type="component" value="Unassembled WGS sequence"/>
</dbReference>
<gene>
    <name evidence="2" type="ORF">MGAL_10B040224</name>
</gene>
<dbReference type="Gene3D" id="3.30.2410.10">
    <property type="entry name" value="Hect, E3 ligase catalytic domain"/>
    <property type="match status" value="1"/>
</dbReference>
<proteinExistence type="predicted"/>
<comment type="caution">
    <text evidence="2">The sequence shown here is derived from an EMBL/GenBank/DDBJ whole genome shotgun (WGS) entry which is preliminary data.</text>
</comment>
<feature type="compositionally biased region" description="Polar residues" evidence="1">
    <location>
        <begin position="135"/>
        <end position="153"/>
    </location>
</feature>
<protein>
    <submittedName>
        <fullName evidence="2">Uncharacterized protein</fullName>
    </submittedName>
</protein>
<feature type="compositionally biased region" description="Basic and acidic residues" evidence="1">
    <location>
        <begin position="973"/>
        <end position="984"/>
    </location>
</feature>